<protein>
    <submittedName>
        <fullName evidence="2">YopX protein</fullName>
    </submittedName>
</protein>
<dbReference type="Pfam" id="PF09643">
    <property type="entry name" value="YopX"/>
    <property type="match status" value="1"/>
</dbReference>
<comment type="caution">
    <text evidence="2">The sequence shown here is derived from an EMBL/GenBank/DDBJ whole genome shotgun (WGS) entry which is preliminary data.</text>
</comment>
<dbReference type="InterPro" id="IPR023385">
    <property type="entry name" value="YopX-like_C"/>
</dbReference>
<evidence type="ECO:0000259" key="1">
    <source>
        <dbReference type="Pfam" id="PF09643"/>
    </source>
</evidence>
<dbReference type="InterPro" id="IPR010024">
    <property type="entry name" value="CHP16711"/>
</dbReference>
<dbReference type="RefSeq" id="WP_077846118.1">
    <property type="nucleotide sequence ID" value="NZ_LZZM01000052.1"/>
</dbReference>
<dbReference type="STRING" id="29367.CLPUN_08440"/>
<proteinExistence type="predicted"/>
<organism evidence="2 3">
    <name type="scientific">Clostridium puniceum</name>
    <dbReference type="NCBI Taxonomy" id="29367"/>
    <lineage>
        <taxon>Bacteria</taxon>
        <taxon>Bacillati</taxon>
        <taxon>Bacillota</taxon>
        <taxon>Clostridia</taxon>
        <taxon>Eubacteriales</taxon>
        <taxon>Clostridiaceae</taxon>
        <taxon>Clostridium</taxon>
    </lineage>
</organism>
<name>A0A1S8TVP5_9CLOT</name>
<dbReference type="Gene3D" id="2.30.30.290">
    <property type="entry name" value="YopX-like domains"/>
    <property type="match status" value="1"/>
</dbReference>
<dbReference type="InterPro" id="IPR019096">
    <property type="entry name" value="YopX_protein"/>
</dbReference>
<keyword evidence="3" id="KW-1185">Reference proteome</keyword>
<gene>
    <name evidence="2" type="ORF">CLPUN_08440</name>
</gene>
<reference evidence="2 3" key="1">
    <citation type="submission" date="2016-05" db="EMBL/GenBank/DDBJ databases">
        <title>Microbial solvent formation.</title>
        <authorList>
            <person name="Poehlein A."/>
            <person name="Montoya Solano J.D."/>
            <person name="Flitsch S."/>
            <person name="Krabben P."/>
            <person name="Duerre P."/>
            <person name="Daniel R."/>
        </authorList>
    </citation>
    <scope>NUCLEOTIDE SEQUENCE [LARGE SCALE GENOMIC DNA]</scope>
    <source>
        <strain evidence="2 3">DSM 2619</strain>
    </source>
</reference>
<sequence length="148" mass="17097">MSREIKFRAWDTFQNTMHYGVESGIYEDPDEIISFDKILGFACYEVMQCTGLKDKNGKEIYEGDIINASYINPMSNEVVKKHYLIKYGEGQYKAKLIGSSPYGDTWINFINEKGTIIANIHENPELLESEAEIPTHKNFIINRFTKKN</sequence>
<dbReference type="EMBL" id="LZZM01000052">
    <property type="protein sequence ID" value="OOM81800.1"/>
    <property type="molecule type" value="Genomic_DNA"/>
</dbReference>
<feature type="domain" description="YopX protein" evidence="1">
    <location>
        <begin position="6"/>
        <end position="128"/>
    </location>
</feature>
<evidence type="ECO:0000313" key="2">
    <source>
        <dbReference type="EMBL" id="OOM81800.1"/>
    </source>
</evidence>
<dbReference type="OrthoDB" id="1809393at2"/>
<evidence type="ECO:0000313" key="3">
    <source>
        <dbReference type="Proteomes" id="UP000190890"/>
    </source>
</evidence>
<accession>A0A1S8TVP5</accession>
<dbReference type="AlphaFoldDB" id="A0A1S8TVP5"/>
<dbReference type="Proteomes" id="UP000190890">
    <property type="component" value="Unassembled WGS sequence"/>
</dbReference>
<dbReference type="NCBIfam" id="TIGR01671">
    <property type="entry name" value="phage_TIGR01671"/>
    <property type="match status" value="1"/>
</dbReference>
<dbReference type="Gene3D" id="3.30.1490.160">
    <property type="entry name" value="ctc02137 like domains"/>
    <property type="match status" value="1"/>
</dbReference>
<dbReference type="SUPFAM" id="SSF159006">
    <property type="entry name" value="YopX-like"/>
    <property type="match status" value="1"/>
</dbReference>